<protein>
    <submittedName>
        <fullName evidence="2">ABC transporter permease</fullName>
    </submittedName>
</protein>
<keyword evidence="1" id="KW-1133">Transmembrane helix</keyword>
<name>A0A9Q9P9G2_9MICO</name>
<keyword evidence="1" id="KW-0812">Transmembrane</keyword>
<reference evidence="2" key="1">
    <citation type="submission" date="2022-09" db="EMBL/GenBank/DDBJ databases">
        <title>Taxonomy of Curtobacterium flaccumfaciens.</title>
        <authorList>
            <person name="Osdaghi E."/>
            <person name="Taghavi S.M."/>
            <person name="Hamidizade M."/>
            <person name="Abachi H."/>
            <person name="Fazliarab A."/>
            <person name="Baeyen S."/>
            <person name="Portier P."/>
            <person name="Van Vaerenbergh J."/>
            <person name="Jacques M.-A."/>
        </authorList>
    </citation>
    <scope>NUCLEOTIDE SEQUENCE</scope>
    <source>
        <strain evidence="2">AGQB46</strain>
    </source>
</reference>
<sequence>MFPIDAWWMEPAPPATPRQAVASSGFEDLAERLGLAISYDPDSTAGLSTASNATAHVPLSTDAMVRSRRATTAVALFLAAALLPLPLILTVFARGWSDGLVVMGWVCVAASATALVNVVLGVLGRRPHPTTFGERVLRPADGPPWFRRNAHIDVDHGMIAINDGRWRTILLATPLATGAASAVVRARVVRGREPRIVLIDGADVVRAELPLRFWSEQHLDALLTELSILRDGSAERRSSGAVRFDTNRGAGVPGASLVTWTSLGVVPLLPLALATVLQLMVSVFARIGGASTQAIALTLGFASIAVLLTVVGAELGRRLPWAEPRPHGFRPSRVFASVVGWFVLFAAVCAILVSFDEPGAAWYAAVLAIASTPFQWCLYRHRAIRAQRGVLDMFSWLRNGCRSTDQPIRKAT</sequence>
<dbReference type="KEGG" id="cpoi:OE229_01090"/>
<feature type="transmembrane region" description="Helical" evidence="1">
    <location>
        <begin position="293"/>
        <end position="313"/>
    </location>
</feature>
<evidence type="ECO:0000313" key="2">
    <source>
        <dbReference type="EMBL" id="UYC81087.1"/>
    </source>
</evidence>
<keyword evidence="1" id="KW-0472">Membrane</keyword>
<evidence type="ECO:0000256" key="1">
    <source>
        <dbReference type="SAM" id="Phobius"/>
    </source>
</evidence>
<organism evidence="2 3">
    <name type="scientific">Curtobacterium poinsettiae</name>
    <dbReference type="NCBI Taxonomy" id="159612"/>
    <lineage>
        <taxon>Bacteria</taxon>
        <taxon>Bacillati</taxon>
        <taxon>Actinomycetota</taxon>
        <taxon>Actinomycetes</taxon>
        <taxon>Micrococcales</taxon>
        <taxon>Microbacteriaceae</taxon>
        <taxon>Curtobacterium</taxon>
    </lineage>
</organism>
<accession>A0A9Q9P9G2</accession>
<dbReference type="AlphaFoldDB" id="A0A9Q9P9G2"/>
<gene>
    <name evidence="2" type="ORF">OE229_01090</name>
</gene>
<feature type="transmembrane region" description="Helical" evidence="1">
    <location>
        <begin position="102"/>
        <end position="123"/>
    </location>
</feature>
<feature type="transmembrane region" description="Helical" evidence="1">
    <location>
        <begin position="334"/>
        <end position="355"/>
    </location>
</feature>
<dbReference type="EMBL" id="CP106879">
    <property type="protein sequence ID" value="UYC81087.1"/>
    <property type="molecule type" value="Genomic_DNA"/>
</dbReference>
<feature type="transmembrane region" description="Helical" evidence="1">
    <location>
        <begin position="257"/>
        <end position="281"/>
    </location>
</feature>
<evidence type="ECO:0000313" key="3">
    <source>
        <dbReference type="Proteomes" id="UP001062223"/>
    </source>
</evidence>
<feature type="transmembrane region" description="Helical" evidence="1">
    <location>
        <begin position="74"/>
        <end position="96"/>
    </location>
</feature>
<proteinExistence type="predicted"/>
<feature type="transmembrane region" description="Helical" evidence="1">
    <location>
        <begin position="361"/>
        <end position="379"/>
    </location>
</feature>
<dbReference type="RefSeq" id="WP_263344893.1">
    <property type="nucleotide sequence ID" value="NZ_CP106879.1"/>
</dbReference>
<dbReference type="Proteomes" id="UP001062223">
    <property type="component" value="Chromosome"/>
</dbReference>